<comment type="caution">
    <text evidence="1">The sequence shown here is derived from an EMBL/GenBank/DDBJ whole genome shotgun (WGS) entry which is preliminary data.</text>
</comment>
<dbReference type="AlphaFoldDB" id="A0AAD4N219"/>
<proteinExistence type="predicted"/>
<dbReference type="Proteomes" id="UP001201812">
    <property type="component" value="Unassembled WGS sequence"/>
</dbReference>
<evidence type="ECO:0000313" key="1">
    <source>
        <dbReference type="EMBL" id="KAI1708677.1"/>
    </source>
</evidence>
<evidence type="ECO:0000313" key="2">
    <source>
        <dbReference type="Proteomes" id="UP001201812"/>
    </source>
</evidence>
<keyword evidence="2" id="KW-1185">Reference proteome</keyword>
<accession>A0AAD4N219</accession>
<gene>
    <name evidence="1" type="ORF">DdX_11756</name>
</gene>
<reference evidence="1" key="1">
    <citation type="submission" date="2022-01" db="EMBL/GenBank/DDBJ databases">
        <title>Genome Sequence Resource for Two Populations of Ditylenchus destructor, the Migratory Endoparasitic Phytonematode.</title>
        <authorList>
            <person name="Zhang H."/>
            <person name="Lin R."/>
            <person name="Xie B."/>
        </authorList>
    </citation>
    <scope>NUCLEOTIDE SEQUENCE</scope>
    <source>
        <strain evidence="1">BazhouSP</strain>
    </source>
</reference>
<organism evidence="1 2">
    <name type="scientific">Ditylenchus destructor</name>
    <dbReference type="NCBI Taxonomy" id="166010"/>
    <lineage>
        <taxon>Eukaryota</taxon>
        <taxon>Metazoa</taxon>
        <taxon>Ecdysozoa</taxon>
        <taxon>Nematoda</taxon>
        <taxon>Chromadorea</taxon>
        <taxon>Rhabditida</taxon>
        <taxon>Tylenchina</taxon>
        <taxon>Tylenchomorpha</taxon>
        <taxon>Sphaerularioidea</taxon>
        <taxon>Anguinidae</taxon>
        <taxon>Anguininae</taxon>
        <taxon>Ditylenchus</taxon>
    </lineage>
</organism>
<name>A0AAD4N219_9BILA</name>
<protein>
    <submittedName>
        <fullName evidence="1">Uncharacterized protein</fullName>
    </submittedName>
</protein>
<dbReference type="EMBL" id="JAKKPZ010000034">
    <property type="protein sequence ID" value="KAI1708677.1"/>
    <property type="molecule type" value="Genomic_DNA"/>
</dbReference>
<sequence>MFDPVVATIMIGFIGVSVDVLPCRPYSTLSSYTSRCEWQSSDFLWYCEPLCQEGWVGFQIATPAVLNHSRNYCGRYDCTRGGTRRMCCQVNNFDNTWAGTWYSLMSQSRVICAYRWNQTDVDNHLCGRLECDLLREVQSSKHPLGIQHNVDVGTIFANCSRLDIFNMIGSVKAGMATFITEGDPVGASTDICGPIM</sequence>